<dbReference type="EC" id="2.7.13.3" evidence="2"/>
<evidence type="ECO:0000256" key="5">
    <source>
        <dbReference type="ARBA" id="ARBA00022741"/>
    </source>
</evidence>
<proteinExistence type="predicted"/>
<dbReference type="SUPFAM" id="SSF48452">
    <property type="entry name" value="TPR-like"/>
    <property type="match status" value="3"/>
</dbReference>
<dbReference type="RefSeq" id="WP_377145249.1">
    <property type="nucleotide sequence ID" value="NZ_JBHTIA010000013.1"/>
</dbReference>
<dbReference type="Gene3D" id="1.25.40.10">
    <property type="entry name" value="Tetratricopeptide repeat domain"/>
    <property type="match status" value="2"/>
</dbReference>
<evidence type="ECO:0000256" key="4">
    <source>
        <dbReference type="ARBA" id="ARBA00022679"/>
    </source>
</evidence>
<name>A0ABW2ZL97_9SPHI</name>
<sequence>MFKQTYKVAFILFLLLAVTAQSFCQVTSSREIDSLRFVLQKTNDTKIRLKTLHELGALFLERQSRRLGPDLDTALTYFNTAYGLTANRNIEEHFGRLETLCRLGEVTIAKRDFEKGKGYFKNVLAYYKKSNQQQKLAQTWTRMGNALVNAGIGDLPDDYGTHVFNCFQQALNIYTHLGNKANEISAFSNLANAYYMMSDNESAEQVCSSAIKKYGAGNHFEMTPVYSLLAHVQRYRGNLNKALENILEAIRVFDNGPDLNKDFVHSSLYGELGEIYDALGQTSNCLIWYKKTLALRENMPIPLEYKYGVAGMIVRNLLKQKKYAEALNIALGIEKRHPASANYERASITLVKADCYDALKQYARAEELYVTGVAYYKGVGASEMVSIARYKAARFFIKQKKFDKAAIYLNVGVHSAAPVTQSMDYHLMMSEIDSAKGDYLASLRHYQLYKVLNDSIFNIEKSNQLQQLQVQFETAQKEKDIQLLRKDSKLAREKEVTATNTRNLILTVAILLIFAVGLIYNGYRRKQRSNVALNKLVQEKDDLILDKEWLLKEIHHRVKNNLQIAMGLLQRQSAYIDNDDALAAIHSSENRMRAIALIHQKLYQADNLNLIFMPEYIEEMISYLKDSCGLDNRIFFERHLDNIYLDVAQAVPLGLIMNEAITNAVKYAYASDAEGKIYITLLQESQYVHLTLADDGPGLPAHLDLEQVQSLGINLMRGLTKQLGGTFNISSNEGCMIEISFKAEVFKRDTAESKYL</sequence>
<dbReference type="Gene3D" id="3.30.450.20">
    <property type="entry name" value="PAS domain"/>
    <property type="match status" value="1"/>
</dbReference>
<keyword evidence="3" id="KW-0597">Phosphoprotein</keyword>
<dbReference type="Proteomes" id="UP001597073">
    <property type="component" value="Unassembled WGS sequence"/>
</dbReference>
<keyword evidence="7" id="KW-0067">ATP-binding</keyword>
<keyword evidence="12" id="KW-1185">Reference proteome</keyword>
<dbReference type="SUPFAM" id="SSF55874">
    <property type="entry name" value="ATPase domain of HSP90 chaperone/DNA topoisomerase II/histidine kinase"/>
    <property type="match status" value="1"/>
</dbReference>
<evidence type="ECO:0000259" key="10">
    <source>
        <dbReference type="PROSITE" id="PS50109"/>
    </source>
</evidence>
<dbReference type="SMART" id="SM00387">
    <property type="entry name" value="HATPase_c"/>
    <property type="match status" value="1"/>
</dbReference>
<dbReference type="InterPro" id="IPR011990">
    <property type="entry name" value="TPR-like_helical_dom_sf"/>
</dbReference>
<evidence type="ECO:0000313" key="11">
    <source>
        <dbReference type="EMBL" id="MFD0766907.1"/>
    </source>
</evidence>
<comment type="catalytic activity">
    <reaction evidence="1">
        <text>ATP + protein L-histidine = ADP + protein N-phospho-L-histidine.</text>
        <dbReference type="EC" id="2.7.13.3"/>
    </reaction>
</comment>
<dbReference type="EMBL" id="JBHTIA010000013">
    <property type="protein sequence ID" value="MFD0766907.1"/>
    <property type="molecule type" value="Genomic_DNA"/>
</dbReference>
<keyword evidence="5" id="KW-0547">Nucleotide-binding</keyword>
<feature type="domain" description="Histidine kinase" evidence="10">
    <location>
        <begin position="553"/>
        <end position="745"/>
    </location>
</feature>
<feature type="signal peptide" evidence="9">
    <location>
        <begin position="1"/>
        <end position="22"/>
    </location>
</feature>
<dbReference type="Pfam" id="PF07568">
    <property type="entry name" value="HisKA_2"/>
    <property type="match status" value="1"/>
</dbReference>
<protein>
    <recommendedName>
        <fullName evidence="2">histidine kinase</fullName>
        <ecNumber evidence="2">2.7.13.3</ecNumber>
    </recommendedName>
</protein>
<organism evidence="11 12">
    <name type="scientific">Mucilaginibacter lutimaris</name>
    <dbReference type="NCBI Taxonomy" id="931629"/>
    <lineage>
        <taxon>Bacteria</taxon>
        <taxon>Pseudomonadati</taxon>
        <taxon>Bacteroidota</taxon>
        <taxon>Sphingobacteriia</taxon>
        <taxon>Sphingobacteriales</taxon>
        <taxon>Sphingobacteriaceae</taxon>
        <taxon>Mucilaginibacter</taxon>
    </lineage>
</organism>
<dbReference type="InterPro" id="IPR019734">
    <property type="entry name" value="TPR_rpt"/>
</dbReference>
<dbReference type="InterPro" id="IPR011495">
    <property type="entry name" value="Sig_transdc_His_kin_sub2_dim/P"/>
</dbReference>
<feature type="transmembrane region" description="Helical" evidence="8">
    <location>
        <begin position="504"/>
        <end position="523"/>
    </location>
</feature>
<keyword evidence="9" id="KW-0732">Signal</keyword>
<evidence type="ECO:0000256" key="8">
    <source>
        <dbReference type="SAM" id="Phobius"/>
    </source>
</evidence>
<dbReference type="PANTHER" id="PTHR41523">
    <property type="entry name" value="TWO-COMPONENT SYSTEM SENSOR PROTEIN"/>
    <property type="match status" value="1"/>
</dbReference>
<comment type="caution">
    <text evidence="11">The sequence shown here is derived from an EMBL/GenBank/DDBJ whole genome shotgun (WGS) entry which is preliminary data.</text>
</comment>
<keyword evidence="8" id="KW-0812">Transmembrane</keyword>
<dbReference type="PROSITE" id="PS50109">
    <property type="entry name" value="HIS_KIN"/>
    <property type="match status" value="1"/>
</dbReference>
<dbReference type="Gene3D" id="3.30.565.10">
    <property type="entry name" value="Histidine kinase-like ATPase, C-terminal domain"/>
    <property type="match status" value="1"/>
</dbReference>
<evidence type="ECO:0000256" key="2">
    <source>
        <dbReference type="ARBA" id="ARBA00012438"/>
    </source>
</evidence>
<accession>A0ABW2ZL97</accession>
<dbReference type="PANTHER" id="PTHR41523:SF8">
    <property type="entry name" value="ETHYLENE RESPONSE SENSOR PROTEIN"/>
    <property type="match status" value="1"/>
</dbReference>
<dbReference type="SMART" id="SM00028">
    <property type="entry name" value="TPR"/>
    <property type="match status" value="5"/>
</dbReference>
<evidence type="ECO:0000256" key="9">
    <source>
        <dbReference type="SAM" id="SignalP"/>
    </source>
</evidence>
<evidence type="ECO:0000256" key="6">
    <source>
        <dbReference type="ARBA" id="ARBA00022777"/>
    </source>
</evidence>
<dbReference type="GO" id="GO:0016301">
    <property type="term" value="F:kinase activity"/>
    <property type="evidence" value="ECO:0007669"/>
    <property type="project" value="UniProtKB-KW"/>
</dbReference>
<reference evidence="12" key="1">
    <citation type="journal article" date="2019" name="Int. J. Syst. Evol. Microbiol.">
        <title>The Global Catalogue of Microorganisms (GCM) 10K type strain sequencing project: providing services to taxonomists for standard genome sequencing and annotation.</title>
        <authorList>
            <consortium name="The Broad Institute Genomics Platform"/>
            <consortium name="The Broad Institute Genome Sequencing Center for Infectious Disease"/>
            <person name="Wu L."/>
            <person name="Ma J."/>
        </authorList>
    </citation>
    <scope>NUCLEOTIDE SEQUENCE [LARGE SCALE GENOMIC DNA]</scope>
    <source>
        <strain evidence="12">CCUG 60742</strain>
    </source>
</reference>
<evidence type="ECO:0000256" key="7">
    <source>
        <dbReference type="ARBA" id="ARBA00022840"/>
    </source>
</evidence>
<keyword evidence="8" id="KW-0472">Membrane</keyword>
<keyword evidence="8" id="KW-1133">Transmembrane helix</keyword>
<dbReference type="Pfam" id="PF13581">
    <property type="entry name" value="HATPase_c_2"/>
    <property type="match status" value="1"/>
</dbReference>
<gene>
    <name evidence="11" type="ORF">ACFQZI_18765</name>
</gene>
<dbReference type="InterPro" id="IPR036890">
    <property type="entry name" value="HATPase_C_sf"/>
</dbReference>
<dbReference type="InterPro" id="IPR003594">
    <property type="entry name" value="HATPase_dom"/>
</dbReference>
<feature type="chain" id="PRO_5045418518" description="histidine kinase" evidence="9">
    <location>
        <begin position="23"/>
        <end position="756"/>
    </location>
</feature>
<keyword evidence="4" id="KW-0808">Transferase</keyword>
<evidence type="ECO:0000313" key="12">
    <source>
        <dbReference type="Proteomes" id="UP001597073"/>
    </source>
</evidence>
<evidence type="ECO:0000256" key="3">
    <source>
        <dbReference type="ARBA" id="ARBA00022553"/>
    </source>
</evidence>
<evidence type="ECO:0000256" key="1">
    <source>
        <dbReference type="ARBA" id="ARBA00000085"/>
    </source>
</evidence>
<dbReference type="InterPro" id="IPR005467">
    <property type="entry name" value="His_kinase_dom"/>
</dbReference>
<keyword evidence="6 11" id="KW-0418">Kinase</keyword>